<dbReference type="Gene3D" id="3.60.110.10">
    <property type="entry name" value="Carbon-nitrogen hydrolase"/>
    <property type="match status" value="1"/>
</dbReference>
<feature type="domain" description="CN hydrolase" evidence="5">
    <location>
        <begin position="13"/>
        <end position="303"/>
    </location>
</feature>
<name>A0A135TCF3_9PEZI</name>
<proteinExistence type="inferred from homology"/>
<evidence type="ECO:0000256" key="3">
    <source>
        <dbReference type="ARBA" id="ARBA00036406"/>
    </source>
</evidence>
<dbReference type="GO" id="GO:0000257">
    <property type="term" value="F:nitrilase activity"/>
    <property type="evidence" value="ECO:0007669"/>
    <property type="project" value="UniProtKB-EC"/>
</dbReference>
<reference evidence="6 7" key="1">
    <citation type="submission" date="2014-02" db="EMBL/GenBank/DDBJ databases">
        <title>The genome sequence of Colletotrichum salicis CBS 607.94.</title>
        <authorList>
            <person name="Baroncelli R."/>
            <person name="Thon M.R."/>
        </authorList>
    </citation>
    <scope>NUCLEOTIDE SEQUENCE [LARGE SCALE GENOMIC DNA]</scope>
    <source>
        <strain evidence="6 7">CBS 607.94</strain>
    </source>
</reference>
<keyword evidence="2" id="KW-0378">Hydrolase</keyword>
<sequence>MNSQVHGDPHEPVKVAVVQAEPCWFDVEAATQKTCDLIAEAGANSAKLIAFPELWIPGYPNFIHAMAAKETFPYNIKYYRNSIDIESKHMEKIRLAVKNAQIMCVLGISERHHGSLYMAQTFIGPHGDILLHRRKFKPTAQEGILFGDASGDCTTNVVSTPIGRVGGLQCFEHLQPLLKYNTYFQGEQIHVASWPNLFPPVGKMPFFNTVESCTMATHTMAVEGATFVLLASSTQTEKGLVANGLIPSQDTDDAKNAPADTEERPHIAVIGGGFSEIIAPDGRTLVKAPSATFEGLLYGELDFDKIYMTKSIVDTVGQYSRPDIFTLQGAMSGASATTLSLANSTMPRGCRKCLLTKDFRMKAGLGGPKPSKSWLNFHPIWRYNVLLVTEYTAC</sequence>
<dbReference type="EC" id="3.5.5.1" evidence="4"/>
<evidence type="ECO:0000256" key="4">
    <source>
        <dbReference type="ARBA" id="ARBA00039045"/>
    </source>
</evidence>
<dbReference type="EMBL" id="JFFI01002028">
    <property type="protein sequence ID" value="KXH45843.1"/>
    <property type="molecule type" value="Genomic_DNA"/>
</dbReference>
<organism evidence="6 7">
    <name type="scientific">Colletotrichum salicis</name>
    <dbReference type="NCBI Taxonomy" id="1209931"/>
    <lineage>
        <taxon>Eukaryota</taxon>
        <taxon>Fungi</taxon>
        <taxon>Dikarya</taxon>
        <taxon>Ascomycota</taxon>
        <taxon>Pezizomycotina</taxon>
        <taxon>Sordariomycetes</taxon>
        <taxon>Hypocreomycetidae</taxon>
        <taxon>Glomerellales</taxon>
        <taxon>Glomerellaceae</taxon>
        <taxon>Colletotrichum</taxon>
        <taxon>Colletotrichum acutatum species complex</taxon>
    </lineage>
</organism>
<comment type="catalytic activity">
    <reaction evidence="3">
        <text>a nitrile + 2 H2O = a carboxylate + NH4(+)</text>
        <dbReference type="Rhea" id="RHEA:21724"/>
        <dbReference type="ChEBI" id="CHEBI:15377"/>
        <dbReference type="ChEBI" id="CHEBI:18379"/>
        <dbReference type="ChEBI" id="CHEBI:28938"/>
        <dbReference type="ChEBI" id="CHEBI:29067"/>
        <dbReference type="EC" id="3.5.5.1"/>
    </reaction>
</comment>
<dbReference type="SUPFAM" id="SSF56317">
    <property type="entry name" value="Carbon-nitrogen hydrolase"/>
    <property type="match status" value="1"/>
</dbReference>
<dbReference type="Proteomes" id="UP000070121">
    <property type="component" value="Unassembled WGS sequence"/>
</dbReference>
<evidence type="ECO:0000313" key="7">
    <source>
        <dbReference type="Proteomes" id="UP000070121"/>
    </source>
</evidence>
<evidence type="ECO:0000256" key="2">
    <source>
        <dbReference type="ARBA" id="ARBA00022801"/>
    </source>
</evidence>
<dbReference type="PANTHER" id="PTHR46044:SF14">
    <property type="entry name" value="ARYLACETONITRILASE"/>
    <property type="match status" value="1"/>
</dbReference>
<dbReference type="InterPro" id="IPR036526">
    <property type="entry name" value="C-N_Hydrolase_sf"/>
</dbReference>
<dbReference type="AlphaFoldDB" id="A0A135TCF3"/>
<gene>
    <name evidence="6" type="ORF">CSAL01_02005</name>
</gene>
<comment type="similarity">
    <text evidence="1">Belongs to the carbon-nitrogen hydrolase superfamily. Nitrilase family.</text>
</comment>
<dbReference type="InterPro" id="IPR003010">
    <property type="entry name" value="C-N_Hydrolase"/>
</dbReference>
<dbReference type="InterPro" id="IPR044149">
    <property type="entry name" value="Nitrilases_CHs"/>
</dbReference>
<dbReference type="PROSITE" id="PS50263">
    <property type="entry name" value="CN_HYDROLASE"/>
    <property type="match status" value="1"/>
</dbReference>
<dbReference type="CDD" id="cd07564">
    <property type="entry name" value="nitrilases_CHs"/>
    <property type="match status" value="1"/>
</dbReference>
<dbReference type="STRING" id="1209931.A0A135TCF3"/>
<keyword evidence="7" id="KW-1185">Reference proteome</keyword>
<dbReference type="PANTHER" id="PTHR46044">
    <property type="entry name" value="NITRILASE"/>
    <property type="match status" value="1"/>
</dbReference>
<evidence type="ECO:0000259" key="5">
    <source>
        <dbReference type="PROSITE" id="PS50263"/>
    </source>
</evidence>
<accession>A0A135TCF3</accession>
<evidence type="ECO:0000256" key="1">
    <source>
        <dbReference type="ARBA" id="ARBA00008129"/>
    </source>
</evidence>
<comment type="caution">
    <text evidence="6">The sequence shown here is derived from an EMBL/GenBank/DDBJ whole genome shotgun (WGS) entry which is preliminary data.</text>
</comment>
<protein>
    <recommendedName>
        <fullName evidence="4">nitrilase</fullName>
        <ecNumber evidence="4">3.5.5.1</ecNumber>
    </recommendedName>
</protein>
<dbReference type="Pfam" id="PF00795">
    <property type="entry name" value="CN_hydrolase"/>
    <property type="match status" value="1"/>
</dbReference>
<dbReference type="OrthoDB" id="10250282at2759"/>
<evidence type="ECO:0000313" key="6">
    <source>
        <dbReference type="EMBL" id="KXH45843.1"/>
    </source>
</evidence>